<feature type="transmembrane region" description="Helical" evidence="1">
    <location>
        <begin position="220"/>
        <end position="243"/>
    </location>
</feature>
<name>A0A892ZF11_9NEIS</name>
<keyword evidence="1" id="KW-0812">Transmembrane</keyword>
<keyword evidence="1" id="KW-1133">Transmembrane helix</keyword>
<evidence type="ECO:0000313" key="4">
    <source>
        <dbReference type="Proteomes" id="UP000653156"/>
    </source>
</evidence>
<dbReference type="EMBL" id="CP069798">
    <property type="protein sequence ID" value="QRQ81180.1"/>
    <property type="molecule type" value="Genomic_DNA"/>
</dbReference>
<organism evidence="3 4">
    <name type="scientific">Paralysiella testudinis</name>
    <dbReference type="NCBI Taxonomy" id="2809020"/>
    <lineage>
        <taxon>Bacteria</taxon>
        <taxon>Pseudomonadati</taxon>
        <taxon>Pseudomonadota</taxon>
        <taxon>Betaproteobacteria</taxon>
        <taxon>Neisseriales</taxon>
        <taxon>Neisseriaceae</taxon>
        <taxon>Paralysiella</taxon>
    </lineage>
</organism>
<dbReference type="RefSeq" id="WP_230338468.1">
    <property type="nucleotide sequence ID" value="NZ_CP069798.1"/>
</dbReference>
<accession>A0A892ZF11</accession>
<keyword evidence="4" id="KW-1185">Reference proteome</keyword>
<reference evidence="3" key="1">
    <citation type="submission" date="2021-02" db="EMBL/GenBank/DDBJ databases">
        <title>Neisseriaceae sp. 26B isolated from the cloaca of a Common Toad-headed Turtle (Mesoclemmys nasuta).</title>
        <authorList>
            <person name="Spergser J."/>
            <person name="Busse H.-J."/>
        </authorList>
    </citation>
    <scope>NUCLEOTIDE SEQUENCE</scope>
    <source>
        <strain evidence="3">26B</strain>
    </source>
</reference>
<feature type="transmembrane region" description="Helical" evidence="1">
    <location>
        <begin position="353"/>
        <end position="374"/>
    </location>
</feature>
<evidence type="ECO:0000259" key="2">
    <source>
        <dbReference type="Pfam" id="PF13559"/>
    </source>
</evidence>
<feature type="transmembrane region" description="Helical" evidence="1">
    <location>
        <begin position="264"/>
        <end position="284"/>
    </location>
</feature>
<feature type="transmembrane region" description="Helical" evidence="1">
    <location>
        <begin position="149"/>
        <end position="176"/>
    </location>
</feature>
<feature type="transmembrane region" description="Helical" evidence="1">
    <location>
        <begin position="32"/>
        <end position="53"/>
    </location>
</feature>
<evidence type="ECO:0000313" key="3">
    <source>
        <dbReference type="EMBL" id="QRQ81180.1"/>
    </source>
</evidence>
<dbReference type="Pfam" id="PF13559">
    <property type="entry name" value="DUF4129"/>
    <property type="match status" value="1"/>
</dbReference>
<dbReference type="Proteomes" id="UP000653156">
    <property type="component" value="Chromosome"/>
</dbReference>
<keyword evidence="1" id="KW-0472">Membrane</keyword>
<evidence type="ECO:0000256" key="1">
    <source>
        <dbReference type="SAM" id="Phobius"/>
    </source>
</evidence>
<gene>
    <name evidence="3" type="ORF">JQU52_10680</name>
</gene>
<dbReference type="InterPro" id="IPR025403">
    <property type="entry name" value="TgpA-like_C"/>
</dbReference>
<protein>
    <submittedName>
        <fullName evidence="3">DUF4129 domain-containing protein</fullName>
    </submittedName>
</protein>
<dbReference type="AlphaFoldDB" id="A0A892ZF11"/>
<feature type="domain" description="Protein-glutamine gamma-glutamyltransferase-like C-terminal" evidence="2">
    <location>
        <begin position="426"/>
        <end position="496"/>
    </location>
</feature>
<proteinExistence type="predicted"/>
<sequence>MDIGTSRLALRTRNAWEALDLGVRLWAERKGLYAALWATYSLPLLLLLSLLFWRAPWWAGVLLWWLKPAFEAPILKVLSEQVFTPPPSYRQCMAATWRLLWRPRLLGDLTWRRLGWRRSLLLPVTVLEGLNGRAHQLRRDELARYGGGAGAWLSFFGIHFEAILTYGLLIVGYWLWFGSPVQDALVESAMSMKQAAETMSTLMQLLQQDDALWLYHVYNLLYALVLCFWGPIYVAAGFGLYLHARTLSEAWDVRLAARRLAARLGHPLAALAAVCLGFALLLPATPVHAETLPDVQQVDNSREAVLTQPPFAHLKDKRNYCWRSCTKTETDKKDRPSTQPAAVPTAPFALFNMVLYALAGLVLLGVIALLVYWWRQSRGLSQVQVAEAPETLFGLAITPQSLPADVPTQVLHLWQQQDARAAMSLLYRASLAQLPRRYGIALRDSNTEGEVLQRVRQSAAGLAAYWQRLTHAWLQQAYAHRSSSEVEVIQLCDQYRRYFVHNTLPENTTATRTQSASTREAQP</sequence>
<dbReference type="KEGG" id="ptes:JQU52_10680"/>